<dbReference type="EMBL" id="AZBU02000004">
    <property type="protein sequence ID" value="TKR79859.1"/>
    <property type="molecule type" value="Genomic_DNA"/>
</dbReference>
<comment type="caution">
    <text evidence="2">The sequence shown here is derived from an EMBL/GenBank/DDBJ whole genome shotgun (WGS) entry which is preliminary data.</text>
</comment>
<proteinExistence type="predicted"/>
<evidence type="ECO:0000256" key="1">
    <source>
        <dbReference type="SAM" id="Phobius"/>
    </source>
</evidence>
<reference evidence="2 3" key="1">
    <citation type="journal article" date="2015" name="Genome Biol.">
        <title>Comparative genomics of Steinernema reveals deeply conserved gene regulatory networks.</title>
        <authorList>
            <person name="Dillman A.R."/>
            <person name="Macchietto M."/>
            <person name="Porter C.F."/>
            <person name="Rogers A."/>
            <person name="Williams B."/>
            <person name="Antoshechkin I."/>
            <person name="Lee M.M."/>
            <person name="Goodwin Z."/>
            <person name="Lu X."/>
            <person name="Lewis E.E."/>
            <person name="Goodrich-Blair H."/>
            <person name="Stock S.P."/>
            <person name="Adams B.J."/>
            <person name="Sternberg P.W."/>
            <person name="Mortazavi A."/>
        </authorList>
    </citation>
    <scope>NUCLEOTIDE SEQUENCE [LARGE SCALE GENOMIC DNA]</scope>
    <source>
        <strain evidence="2 3">ALL</strain>
    </source>
</reference>
<gene>
    <name evidence="2" type="ORF">L596_014018</name>
</gene>
<sequence length="174" mass="20554">MWTVPVCKRELQNWFPIETVDKKGAWGVSGCVRPKTAISTMYNDASFFSNFQRFYFNCSTSKFEHCFLEWSRAFNCYFSSLMLVFDLASTILLFSFAISRFLAKNRTSELSFSSRTSFQICFTTPKSLFSSAPKYYRLRATAFYTRFLLIDRVKCDDYERSREASCCQRPRRHR</sequence>
<reference evidence="2 3" key="2">
    <citation type="journal article" date="2019" name="G3 (Bethesda)">
        <title>Hybrid Assembly of the Genome of the Entomopathogenic Nematode Steinernema carpocapsae Identifies the X-Chromosome.</title>
        <authorList>
            <person name="Serra L."/>
            <person name="Macchietto M."/>
            <person name="Macias-Munoz A."/>
            <person name="McGill C.J."/>
            <person name="Rodriguez I.M."/>
            <person name="Rodriguez B."/>
            <person name="Murad R."/>
            <person name="Mortazavi A."/>
        </authorList>
    </citation>
    <scope>NUCLEOTIDE SEQUENCE [LARGE SCALE GENOMIC DNA]</scope>
    <source>
        <strain evidence="2 3">ALL</strain>
    </source>
</reference>
<keyword evidence="3" id="KW-1185">Reference proteome</keyword>
<accession>A0A4U5NA48</accession>
<keyword evidence="1" id="KW-0812">Transmembrane</keyword>
<feature type="transmembrane region" description="Helical" evidence="1">
    <location>
        <begin position="77"/>
        <end position="98"/>
    </location>
</feature>
<evidence type="ECO:0000313" key="3">
    <source>
        <dbReference type="Proteomes" id="UP000298663"/>
    </source>
</evidence>
<keyword evidence="1" id="KW-0472">Membrane</keyword>
<dbReference type="AlphaFoldDB" id="A0A4U5NA48"/>
<keyword evidence="1" id="KW-1133">Transmembrane helix</keyword>
<name>A0A4U5NA48_STECR</name>
<dbReference type="Proteomes" id="UP000298663">
    <property type="component" value="Unassembled WGS sequence"/>
</dbReference>
<protein>
    <submittedName>
        <fullName evidence="2">Uncharacterized protein</fullName>
    </submittedName>
</protein>
<organism evidence="2 3">
    <name type="scientific">Steinernema carpocapsae</name>
    <name type="common">Entomopathogenic nematode</name>
    <dbReference type="NCBI Taxonomy" id="34508"/>
    <lineage>
        <taxon>Eukaryota</taxon>
        <taxon>Metazoa</taxon>
        <taxon>Ecdysozoa</taxon>
        <taxon>Nematoda</taxon>
        <taxon>Chromadorea</taxon>
        <taxon>Rhabditida</taxon>
        <taxon>Tylenchina</taxon>
        <taxon>Panagrolaimomorpha</taxon>
        <taxon>Strongyloidoidea</taxon>
        <taxon>Steinernematidae</taxon>
        <taxon>Steinernema</taxon>
    </lineage>
</organism>
<evidence type="ECO:0000313" key="2">
    <source>
        <dbReference type="EMBL" id="TKR79859.1"/>
    </source>
</evidence>